<accession>A0A517W3Q1</accession>
<dbReference type="EMBL" id="CP037920">
    <property type="protein sequence ID" value="QDT99882.1"/>
    <property type="molecule type" value="Genomic_DNA"/>
</dbReference>
<evidence type="ECO:0000313" key="2">
    <source>
        <dbReference type="Proteomes" id="UP000318704"/>
    </source>
</evidence>
<dbReference type="RefSeq" id="WP_144989786.1">
    <property type="nucleotide sequence ID" value="NZ_CP037920.1"/>
</dbReference>
<gene>
    <name evidence="1" type="ORF">V144x_53960</name>
</gene>
<sequence length="130" mass="14804">MTISPWSEYVRLLSPDESLVAEISDASEISMGGPMWGTLHISNDFIVERCNSSIAWSEDSRYLAVPQWDPNRKQQLVVIEPLARKRQYFPGIYRVLEIHQFENGIISATDSPAHMPDALEFHLSDLNSQN</sequence>
<name>A0A517W3Q1_9PLAN</name>
<dbReference type="AlphaFoldDB" id="A0A517W3Q1"/>
<protein>
    <submittedName>
        <fullName evidence="1">Uncharacterized protein</fullName>
    </submittedName>
</protein>
<reference evidence="1 2" key="1">
    <citation type="submission" date="2019-03" db="EMBL/GenBank/DDBJ databases">
        <title>Deep-cultivation of Planctomycetes and their phenomic and genomic characterization uncovers novel biology.</title>
        <authorList>
            <person name="Wiegand S."/>
            <person name="Jogler M."/>
            <person name="Boedeker C."/>
            <person name="Pinto D."/>
            <person name="Vollmers J."/>
            <person name="Rivas-Marin E."/>
            <person name="Kohn T."/>
            <person name="Peeters S.H."/>
            <person name="Heuer A."/>
            <person name="Rast P."/>
            <person name="Oberbeckmann S."/>
            <person name="Bunk B."/>
            <person name="Jeske O."/>
            <person name="Meyerdierks A."/>
            <person name="Storesund J.E."/>
            <person name="Kallscheuer N."/>
            <person name="Luecker S."/>
            <person name="Lage O.M."/>
            <person name="Pohl T."/>
            <person name="Merkel B.J."/>
            <person name="Hornburger P."/>
            <person name="Mueller R.-W."/>
            <person name="Bruemmer F."/>
            <person name="Labrenz M."/>
            <person name="Spormann A.M."/>
            <person name="Op den Camp H."/>
            <person name="Overmann J."/>
            <person name="Amann R."/>
            <person name="Jetten M.S.M."/>
            <person name="Mascher T."/>
            <person name="Medema M.H."/>
            <person name="Devos D.P."/>
            <person name="Kaster A.-K."/>
            <person name="Ovreas L."/>
            <person name="Rohde M."/>
            <person name="Galperin M.Y."/>
            <person name="Jogler C."/>
        </authorList>
    </citation>
    <scope>NUCLEOTIDE SEQUENCE [LARGE SCALE GENOMIC DNA]</scope>
    <source>
        <strain evidence="1 2">V144</strain>
    </source>
</reference>
<evidence type="ECO:0000313" key="1">
    <source>
        <dbReference type="EMBL" id="QDT99882.1"/>
    </source>
</evidence>
<proteinExistence type="predicted"/>
<organism evidence="1 2">
    <name type="scientific">Gimesia aquarii</name>
    <dbReference type="NCBI Taxonomy" id="2527964"/>
    <lineage>
        <taxon>Bacteria</taxon>
        <taxon>Pseudomonadati</taxon>
        <taxon>Planctomycetota</taxon>
        <taxon>Planctomycetia</taxon>
        <taxon>Planctomycetales</taxon>
        <taxon>Planctomycetaceae</taxon>
        <taxon>Gimesia</taxon>
    </lineage>
</organism>
<dbReference type="Proteomes" id="UP000318704">
    <property type="component" value="Chromosome"/>
</dbReference>
<dbReference type="KEGG" id="gaw:V144x_53960"/>